<dbReference type="InterPro" id="IPR001193">
    <property type="entry name" value="MBTPS2"/>
</dbReference>
<keyword evidence="2 5" id="KW-0812">Transmembrane</keyword>
<feature type="transmembrane region" description="Helical" evidence="5">
    <location>
        <begin position="395"/>
        <end position="413"/>
    </location>
</feature>
<dbReference type="GO" id="GO:0005737">
    <property type="term" value="C:cytoplasm"/>
    <property type="evidence" value="ECO:0007669"/>
    <property type="project" value="TreeGrafter"/>
</dbReference>
<dbReference type="InterPro" id="IPR001478">
    <property type="entry name" value="PDZ"/>
</dbReference>
<dbReference type="InterPro" id="IPR008915">
    <property type="entry name" value="Peptidase_M50"/>
</dbReference>
<evidence type="ECO:0000313" key="8">
    <source>
        <dbReference type="Proteomes" id="UP001149411"/>
    </source>
</evidence>
<feature type="transmembrane region" description="Helical" evidence="5">
    <location>
        <begin position="494"/>
        <end position="512"/>
    </location>
</feature>
<reference evidence="7" key="1">
    <citation type="submission" date="2022-09" db="EMBL/GenBank/DDBJ databases">
        <title>Haloadaptaus new haloarchaeum isolated from saline soil.</title>
        <authorList>
            <person name="Duran-Viseras A."/>
            <person name="Sanchez-Porro C."/>
            <person name="Ventosa A."/>
        </authorList>
    </citation>
    <scope>NUCLEOTIDE SEQUENCE</scope>
    <source>
        <strain evidence="7">F3-133</strain>
    </source>
</reference>
<feature type="transmembrane region" description="Helical" evidence="5">
    <location>
        <begin position="188"/>
        <end position="209"/>
    </location>
</feature>
<dbReference type="PANTHER" id="PTHR13325">
    <property type="entry name" value="PROTEASE M50 MEMBRANE-BOUND TRANSCRIPTION FACTOR SITE 2 PROTEASE"/>
    <property type="match status" value="1"/>
</dbReference>
<proteinExistence type="predicted"/>
<evidence type="ECO:0000256" key="5">
    <source>
        <dbReference type="SAM" id="Phobius"/>
    </source>
</evidence>
<keyword evidence="8" id="KW-1185">Reference proteome</keyword>
<dbReference type="RefSeq" id="WP_266086651.1">
    <property type="nucleotide sequence ID" value="NZ_RKLV01000004.1"/>
</dbReference>
<dbReference type="InterPro" id="IPR036034">
    <property type="entry name" value="PDZ_sf"/>
</dbReference>
<organism evidence="7 8">
    <name type="scientific">Halorutilus salinus</name>
    <dbReference type="NCBI Taxonomy" id="2487751"/>
    <lineage>
        <taxon>Archaea</taxon>
        <taxon>Methanobacteriati</taxon>
        <taxon>Methanobacteriota</taxon>
        <taxon>Stenosarchaea group</taxon>
        <taxon>Halobacteria</taxon>
        <taxon>Halorutilales</taxon>
        <taxon>Halorutilaceae</taxon>
        <taxon>Halorutilus</taxon>
    </lineage>
</organism>
<feature type="transmembrane region" description="Helical" evidence="5">
    <location>
        <begin position="61"/>
        <end position="82"/>
    </location>
</feature>
<dbReference type="GO" id="GO:0004222">
    <property type="term" value="F:metalloendopeptidase activity"/>
    <property type="evidence" value="ECO:0007669"/>
    <property type="project" value="InterPro"/>
</dbReference>
<evidence type="ECO:0000313" key="7">
    <source>
        <dbReference type="EMBL" id="MCX2818812.1"/>
    </source>
</evidence>
<evidence type="ECO:0000256" key="4">
    <source>
        <dbReference type="ARBA" id="ARBA00023136"/>
    </source>
</evidence>
<dbReference type="Pfam" id="PF02163">
    <property type="entry name" value="Peptidase_M50"/>
    <property type="match status" value="1"/>
</dbReference>
<dbReference type="InterPro" id="IPR041489">
    <property type="entry name" value="PDZ_6"/>
</dbReference>
<keyword evidence="7" id="KW-0378">Hydrolase</keyword>
<dbReference type="SUPFAM" id="SSF50156">
    <property type="entry name" value="PDZ domain-like"/>
    <property type="match status" value="2"/>
</dbReference>
<dbReference type="GO" id="GO:0012505">
    <property type="term" value="C:endomembrane system"/>
    <property type="evidence" value="ECO:0007669"/>
    <property type="project" value="UniProtKB-SubCell"/>
</dbReference>
<sequence>MVLVWILGGFLAYWVLVTVLDSRGVLERYNASAAGPLIMFRTVRGRDLLDRLASPKRFWRAYANVGVAIAGLVMVASFVLLLRIAHLSIFQTPEPSQITEPQNVLVIPGVNDFLPLSVAPEILAGLLIGIVVHEFGHGILCRVGDIRVDSMGAVMLAVLPFGAFVEPDEEEVGEASSAERTRMFAAGVTNNFVLTVVAFVLIALSLSAVQPLDGVGVQNVADGSLADGVVEQGDRVVAVDGNEVGSTDAFFGALGGSAGEEVVLTVASPDGATREERLETGAPGVEISTVQSDSAAEAAGLQEGDMITSVDGEEVTNAQAFVSVMGELSPGDEVGIEVLRDGETVSVGTTLGESPRGEGAFLGVGYLTNAQRVGVTPYDIGTPYSLLTSLNPVDWVLAIYLPLGAAVGVSPFFGFDGFILSFYELAGPASALGGAFWVVPNVLYWTAWVNFNLGLFNCIPALPLDGGHILKEGLRKAVSPVTSGEATDRLADSLTIAVAVAMFGSMVLMIVAPRLL</sequence>
<keyword evidence="7" id="KW-0645">Protease</keyword>
<gene>
    <name evidence="7" type="ORF">EGH25_05555</name>
</gene>
<dbReference type="AlphaFoldDB" id="A0A9Q4GGL2"/>
<comment type="subcellular location">
    <subcellularLocation>
        <location evidence="1">Endomembrane system</location>
        <topology evidence="1">Multi-pass membrane protein</topology>
    </subcellularLocation>
</comment>
<dbReference type="GO" id="GO:0031293">
    <property type="term" value="P:membrane protein intracellular domain proteolysis"/>
    <property type="evidence" value="ECO:0007669"/>
    <property type="project" value="TreeGrafter"/>
</dbReference>
<dbReference type="Gene3D" id="2.30.42.10">
    <property type="match status" value="2"/>
</dbReference>
<dbReference type="EMBL" id="RKLV01000004">
    <property type="protein sequence ID" value="MCX2818812.1"/>
    <property type="molecule type" value="Genomic_DNA"/>
</dbReference>
<dbReference type="GO" id="GO:0016020">
    <property type="term" value="C:membrane"/>
    <property type="evidence" value="ECO:0007669"/>
    <property type="project" value="InterPro"/>
</dbReference>
<name>A0A9Q4GGL2_9EURY</name>
<evidence type="ECO:0000256" key="1">
    <source>
        <dbReference type="ARBA" id="ARBA00004127"/>
    </source>
</evidence>
<feature type="domain" description="PDZ" evidence="6">
    <location>
        <begin position="284"/>
        <end position="342"/>
    </location>
</feature>
<dbReference type="PANTHER" id="PTHR13325:SF3">
    <property type="entry name" value="MEMBRANE-BOUND TRANSCRIPTION FACTOR SITE-2 PROTEASE"/>
    <property type="match status" value="1"/>
</dbReference>
<dbReference type="CDD" id="cd06779">
    <property type="entry name" value="cpPDZ_Deg_HtrA-like"/>
    <property type="match status" value="1"/>
</dbReference>
<evidence type="ECO:0000259" key="6">
    <source>
        <dbReference type="PROSITE" id="PS50106"/>
    </source>
</evidence>
<comment type="caution">
    <text evidence="7">The sequence shown here is derived from an EMBL/GenBank/DDBJ whole genome shotgun (WGS) entry which is preliminary data.</text>
</comment>
<dbReference type="CDD" id="cd06159">
    <property type="entry name" value="S2P-M50_PDZ_Arch"/>
    <property type="match status" value="1"/>
</dbReference>
<feature type="transmembrane region" description="Helical" evidence="5">
    <location>
        <begin position="425"/>
        <end position="447"/>
    </location>
</feature>
<dbReference type="Proteomes" id="UP001149411">
    <property type="component" value="Unassembled WGS sequence"/>
</dbReference>
<accession>A0A9Q4GGL2</accession>
<keyword evidence="4 5" id="KW-0472">Membrane</keyword>
<keyword evidence="3 5" id="KW-1133">Transmembrane helix</keyword>
<evidence type="ECO:0000256" key="2">
    <source>
        <dbReference type="ARBA" id="ARBA00022692"/>
    </source>
</evidence>
<dbReference type="SMART" id="SM00228">
    <property type="entry name" value="PDZ"/>
    <property type="match status" value="2"/>
</dbReference>
<dbReference type="PROSITE" id="PS50106">
    <property type="entry name" value="PDZ"/>
    <property type="match status" value="1"/>
</dbReference>
<dbReference type="Pfam" id="PF17820">
    <property type="entry name" value="PDZ_6"/>
    <property type="match status" value="1"/>
</dbReference>
<protein>
    <submittedName>
        <fullName evidence="7">Site-2 protease family protein</fullName>
    </submittedName>
</protein>
<evidence type="ECO:0000256" key="3">
    <source>
        <dbReference type="ARBA" id="ARBA00022989"/>
    </source>
</evidence>